<comment type="caution">
    <text evidence="2">The sequence shown here is derived from an EMBL/GenBank/DDBJ whole genome shotgun (WGS) entry which is preliminary data.</text>
</comment>
<evidence type="ECO:0000313" key="2">
    <source>
        <dbReference type="EMBL" id="TGC11527.1"/>
    </source>
</evidence>
<gene>
    <name evidence="2" type="ORF">CUN85_01270</name>
</gene>
<feature type="transmembrane region" description="Helical" evidence="1">
    <location>
        <begin position="144"/>
        <end position="169"/>
    </location>
</feature>
<evidence type="ECO:0008006" key="4">
    <source>
        <dbReference type="Google" id="ProtNLM"/>
    </source>
</evidence>
<feature type="transmembrane region" description="Helical" evidence="1">
    <location>
        <begin position="78"/>
        <end position="97"/>
    </location>
</feature>
<dbReference type="GO" id="GO:0004143">
    <property type="term" value="F:ATP-dependent diacylglycerol kinase activity"/>
    <property type="evidence" value="ECO:0007669"/>
    <property type="project" value="InterPro"/>
</dbReference>
<dbReference type="RefSeq" id="WP_135388173.1">
    <property type="nucleotide sequence ID" value="NZ_PGGK01000001.1"/>
</dbReference>
<dbReference type="PANTHER" id="PTHR31303:SF1">
    <property type="entry name" value="CTP-DEPENDENT DIACYLGLYCEROL KINASE 1"/>
    <property type="match status" value="1"/>
</dbReference>
<reference evidence="2 3" key="1">
    <citation type="submission" date="2017-11" db="EMBL/GenBank/DDBJ databases">
        <title>Isolation and Characterization of Methanogenic Archaea from Saline Meromictic Lake at Siberia.</title>
        <authorList>
            <person name="Shen Y."/>
            <person name="Huang H.-H."/>
            <person name="Lai M.-C."/>
            <person name="Chen S.-C."/>
        </authorList>
    </citation>
    <scope>NUCLEOTIDE SEQUENCE [LARGE SCALE GENOMIC DNA]</scope>
    <source>
        <strain evidence="2 3">SY-01</strain>
    </source>
</reference>
<evidence type="ECO:0000313" key="3">
    <source>
        <dbReference type="Proteomes" id="UP000297295"/>
    </source>
</evidence>
<dbReference type="OrthoDB" id="107330at2157"/>
<dbReference type="PANTHER" id="PTHR31303">
    <property type="entry name" value="CTP-DEPENDENT DIACYLGLYCEROL KINASE 1"/>
    <property type="match status" value="1"/>
</dbReference>
<protein>
    <recommendedName>
        <fullName evidence="4">Phytol kinase</fullName>
    </recommendedName>
</protein>
<keyword evidence="1" id="KW-0472">Membrane</keyword>
<keyword evidence="3" id="KW-1185">Reference proteome</keyword>
<dbReference type="InterPro" id="IPR037997">
    <property type="entry name" value="Dgk1-like"/>
</dbReference>
<proteinExistence type="predicted"/>
<organism evidence="2 3">
    <name type="scientific">Methanolobus halotolerans</name>
    <dbReference type="NCBI Taxonomy" id="2052935"/>
    <lineage>
        <taxon>Archaea</taxon>
        <taxon>Methanobacteriati</taxon>
        <taxon>Methanobacteriota</taxon>
        <taxon>Stenosarchaea group</taxon>
        <taxon>Methanomicrobia</taxon>
        <taxon>Methanosarcinales</taxon>
        <taxon>Methanosarcinaceae</taxon>
        <taxon>Methanolobus</taxon>
    </lineage>
</organism>
<name>A0A4E0Q0H0_9EURY</name>
<accession>A0A4E0Q0H0</accession>
<feature type="transmembrane region" description="Helical" evidence="1">
    <location>
        <begin position="37"/>
        <end position="57"/>
    </location>
</feature>
<dbReference type="Proteomes" id="UP000297295">
    <property type="component" value="Unassembled WGS sequence"/>
</dbReference>
<sequence>MSDKKYFLKGEIGRQLIHILTGFIFLFIIFLSGSYAALVFTILLVAVIFTSFLFQEFPVPKKAPDIFRRLGRPFKQTVKLQGTILLIFGVLTILLLFPRDIVYASVAIVTFGDSIATIVGVSIGKHNLPYSENKTLEGTLSGIAFALGAALLFVTPLQAFLGSVGGMLVESTIDLHTVRKASLKALSEFFLNDNFLIPVFSSLLMFAVR</sequence>
<keyword evidence="1" id="KW-1133">Transmembrane helix</keyword>
<evidence type="ECO:0000256" key="1">
    <source>
        <dbReference type="SAM" id="Phobius"/>
    </source>
</evidence>
<feature type="transmembrane region" description="Helical" evidence="1">
    <location>
        <begin position="12"/>
        <end position="31"/>
    </location>
</feature>
<keyword evidence="1" id="KW-0812">Transmembrane</keyword>
<dbReference type="EMBL" id="PGGK01000001">
    <property type="protein sequence ID" value="TGC11527.1"/>
    <property type="molecule type" value="Genomic_DNA"/>
</dbReference>
<feature type="transmembrane region" description="Helical" evidence="1">
    <location>
        <begin position="103"/>
        <end position="123"/>
    </location>
</feature>
<feature type="transmembrane region" description="Helical" evidence="1">
    <location>
        <begin position="189"/>
        <end position="208"/>
    </location>
</feature>
<dbReference type="AlphaFoldDB" id="A0A4E0Q0H0"/>